<reference evidence="7 8" key="2">
    <citation type="journal article" date="2011" name="J. Bacteriol.">
        <title>Complete genome sequence of the anaerobic, halophilic alkalithermophile Natranaerobius thermophilus JW/NM-WN-LF.</title>
        <authorList>
            <person name="Zhao B."/>
            <person name="Mesbah N.M."/>
            <person name="Dalin E."/>
            <person name="Goodwin L."/>
            <person name="Nolan M."/>
            <person name="Pitluck S."/>
            <person name="Chertkov O."/>
            <person name="Brettin T.S."/>
            <person name="Han J."/>
            <person name="Larimer F.W."/>
            <person name="Land M.L."/>
            <person name="Hauser L."/>
            <person name="Kyrpides N."/>
            <person name="Wiegel J."/>
        </authorList>
    </citation>
    <scope>NUCLEOTIDE SEQUENCE [LARGE SCALE GENOMIC DNA]</scope>
    <source>
        <strain evidence="8">ATCC BAA-1301 / DSM 18059 / JW/NM-WN-LF</strain>
    </source>
</reference>
<evidence type="ECO:0000256" key="1">
    <source>
        <dbReference type="ARBA" id="ARBA00022598"/>
    </source>
</evidence>
<dbReference type="SUPFAM" id="SSF50037">
    <property type="entry name" value="C-terminal domain of transcriptional repressors"/>
    <property type="match status" value="1"/>
</dbReference>
<organism evidence="7 8">
    <name type="scientific">Natranaerobius thermophilus (strain ATCC BAA-1301 / DSM 18059 / JW/NM-WN-LF)</name>
    <dbReference type="NCBI Taxonomy" id="457570"/>
    <lineage>
        <taxon>Bacteria</taxon>
        <taxon>Bacillati</taxon>
        <taxon>Bacillota</taxon>
        <taxon>Clostridia</taxon>
        <taxon>Natranaerobiales</taxon>
        <taxon>Natranaerobiaceae</taxon>
        <taxon>Natranaerobius</taxon>
    </lineage>
</organism>
<dbReference type="OrthoDB" id="9807064at2"/>
<feature type="binding site" evidence="5">
    <location>
        <begin position="98"/>
        <end position="100"/>
    </location>
    <ligand>
        <name>biotin</name>
        <dbReference type="ChEBI" id="CHEBI:57586"/>
    </ligand>
</feature>
<keyword evidence="5" id="KW-0238">DNA-binding</keyword>
<comment type="catalytic activity">
    <reaction evidence="5">
        <text>biotin + L-lysyl-[protein] + ATP = N(6)-biotinyl-L-lysyl-[protein] + AMP + diphosphate + H(+)</text>
        <dbReference type="Rhea" id="RHEA:11756"/>
        <dbReference type="Rhea" id="RHEA-COMP:9752"/>
        <dbReference type="Rhea" id="RHEA-COMP:10505"/>
        <dbReference type="ChEBI" id="CHEBI:15378"/>
        <dbReference type="ChEBI" id="CHEBI:29969"/>
        <dbReference type="ChEBI" id="CHEBI:30616"/>
        <dbReference type="ChEBI" id="CHEBI:33019"/>
        <dbReference type="ChEBI" id="CHEBI:57586"/>
        <dbReference type="ChEBI" id="CHEBI:83144"/>
        <dbReference type="ChEBI" id="CHEBI:456215"/>
        <dbReference type="EC" id="6.3.4.15"/>
    </reaction>
</comment>
<dbReference type="NCBIfam" id="TIGR00121">
    <property type="entry name" value="birA_ligase"/>
    <property type="match status" value="1"/>
</dbReference>
<comment type="similarity">
    <text evidence="5">Belongs to the biotin--protein ligase family.</text>
</comment>
<dbReference type="KEGG" id="nth:Nther_0085"/>
<dbReference type="PROSITE" id="PS51733">
    <property type="entry name" value="BPL_LPL_CATALYTIC"/>
    <property type="match status" value="1"/>
</dbReference>
<name>B2A3Q8_NATTJ</name>
<dbReference type="eggNOG" id="COG1654">
    <property type="taxonomic scope" value="Bacteria"/>
</dbReference>
<dbReference type="GO" id="GO:0005737">
    <property type="term" value="C:cytoplasm"/>
    <property type="evidence" value="ECO:0007669"/>
    <property type="project" value="TreeGrafter"/>
</dbReference>
<keyword evidence="5" id="KW-0805">Transcription regulation</keyword>
<dbReference type="GO" id="GO:0003677">
    <property type="term" value="F:DNA binding"/>
    <property type="evidence" value="ECO:0007669"/>
    <property type="project" value="UniProtKB-UniRule"/>
</dbReference>
<dbReference type="PANTHER" id="PTHR12835:SF5">
    <property type="entry name" value="BIOTIN--PROTEIN LIGASE"/>
    <property type="match status" value="1"/>
</dbReference>
<dbReference type="InterPro" id="IPR045864">
    <property type="entry name" value="aa-tRNA-synth_II/BPL/LPL"/>
</dbReference>
<proteinExistence type="inferred from homology"/>
<accession>B2A3Q8</accession>
<dbReference type="HAMAP" id="MF_00978">
    <property type="entry name" value="Bifunct_BirA"/>
    <property type="match status" value="1"/>
</dbReference>
<dbReference type="GO" id="GO:0006355">
    <property type="term" value="P:regulation of DNA-templated transcription"/>
    <property type="evidence" value="ECO:0007669"/>
    <property type="project" value="UniProtKB-UniRule"/>
</dbReference>
<dbReference type="GO" id="GO:0004077">
    <property type="term" value="F:biotin--[biotin carboxyl-carrier protein] ligase activity"/>
    <property type="evidence" value="ECO:0007669"/>
    <property type="project" value="UniProtKB-UniRule"/>
</dbReference>
<dbReference type="Pfam" id="PF08279">
    <property type="entry name" value="HTH_11"/>
    <property type="match status" value="1"/>
</dbReference>
<protein>
    <recommendedName>
        <fullName evidence="5">Bifunctional ligase/repressor BirA</fullName>
    </recommendedName>
    <alternativeName>
        <fullName evidence="5">Biotin--[acetyl-CoA-carboxylase] ligase</fullName>
        <ecNumber evidence="5">6.3.4.15</ecNumber>
    </alternativeName>
    <alternativeName>
        <fullName evidence="5">Biotin--protein ligase</fullName>
    </alternativeName>
    <alternativeName>
        <fullName evidence="5">Biotin-[acetyl-CoA carboxylase] synthetase</fullName>
    </alternativeName>
</protein>
<keyword evidence="5" id="KW-0678">Repressor</keyword>
<keyword evidence="4 5" id="KW-0092">Biotin</keyword>
<dbReference type="Gene3D" id="3.30.930.10">
    <property type="entry name" value="Bira Bifunctional Protein, Domain 2"/>
    <property type="match status" value="1"/>
</dbReference>
<evidence type="ECO:0000256" key="2">
    <source>
        <dbReference type="ARBA" id="ARBA00022741"/>
    </source>
</evidence>
<feature type="binding site" evidence="5">
    <location>
        <begin position="121"/>
        <end position="123"/>
    </location>
    <ligand>
        <name>biotin</name>
        <dbReference type="ChEBI" id="CHEBI:57586"/>
    </ligand>
</feature>
<sequence length="323" mass="35974">MSIIKLSETDLSPVKSKILNNLKKQPYVSGEFLSSQLNVSRTAIWKNIQGLANLGYQIDPIKGKGYRLVVIPDNLYPWELDFSLKKDYQITYFDNIDSTNNYARSLQPPQVVIAEQQTKGRGRMGRAWFSAPGGIYFSLVITPRCSVDEIPTIPLLISTAITKVLKRELGIQAEIKWPNDILVQGQKVTGILVELAGETDAPQKAVIGVGINANQNTNLFPEELKKSVTSLRELNCSPVNRKLMLNSILEEITQLFFELPNCIPKVLNTWKEYSCTLGKKITVKQVSKTITGIAKDIDRSGALIVETPQGEQRILTGDLSINI</sequence>
<dbReference type="Proteomes" id="UP000001683">
    <property type="component" value="Chromosome"/>
</dbReference>
<dbReference type="PANTHER" id="PTHR12835">
    <property type="entry name" value="BIOTIN PROTEIN LIGASE"/>
    <property type="match status" value="1"/>
</dbReference>
<keyword evidence="1 5" id="KW-0436">Ligase</keyword>
<comment type="function">
    <text evidence="5">Acts both as a biotin--[acetyl-CoA-carboxylase] ligase and a repressor.</text>
</comment>
<dbReference type="GO" id="GO:0016740">
    <property type="term" value="F:transferase activity"/>
    <property type="evidence" value="ECO:0007669"/>
    <property type="project" value="UniProtKB-ARBA"/>
</dbReference>
<dbReference type="GO" id="GO:0009249">
    <property type="term" value="P:protein lipoylation"/>
    <property type="evidence" value="ECO:0007669"/>
    <property type="project" value="UniProtKB-ARBA"/>
</dbReference>
<dbReference type="SUPFAM" id="SSF55681">
    <property type="entry name" value="Class II aaRS and biotin synthetases"/>
    <property type="match status" value="1"/>
</dbReference>
<dbReference type="CDD" id="cd16442">
    <property type="entry name" value="BPL"/>
    <property type="match status" value="1"/>
</dbReference>
<dbReference type="InterPro" id="IPR004408">
    <property type="entry name" value="Biotin_CoA_COase_ligase"/>
</dbReference>
<keyword evidence="3 5" id="KW-0067">ATP-binding</keyword>
<dbReference type="RefSeq" id="WP_012446575.1">
    <property type="nucleotide sequence ID" value="NC_010718.1"/>
</dbReference>
<dbReference type="HOGENOM" id="CLU_051096_0_0_9"/>
<dbReference type="InParanoid" id="B2A3Q8"/>
<dbReference type="InterPro" id="IPR004143">
    <property type="entry name" value="BPL_LPL_catalytic"/>
</dbReference>
<dbReference type="SUPFAM" id="SSF46785">
    <property type="entry name" value="Winged helix' DNA-binding domain"/>
    <property type="match status" value="1"/>
</dbReference>
<dbReference type="Pfam" id="PF02237">
    <property type="entry name" value="BPL_C"/>
    <property type="match status" value="1"/>
</dbReference>
<keyword evidence="2 5" id="KW-0547">Nucleotide-binding</keyword>
<evidence type="ECO:0000313" key="7">
    <source>
        <dbReference type="EMBL" id="ACB83684.1"/>
    </source>
</evidence>
<dbReference type="InterPro" id="IPR036388">
    <property type="entry name" value="WH-like_DNA-bd_sf"/>
</dbReference>
<feature type="binding site" evidence="5">
    <location>
        <position position="117"/>
    </location>
    <ligand>
        <name>biotin</name>
        <dbReference type="ChEBI" id="CHEBI:57586"/>
    </ligand>
</feature>
<dbReference type="InterPro" id="IPR008988">
    <property type="entry name" value="Transcriptional_repressor_C"/>
</dbReference>
<dbReference type="Pfam" id="PF03099">
    <property type="entry name" value="BPL_LplA_LipB"/>
    <property type="match status" value="1"/>
</dbReference>
<dbReference type="InterPro" id="IPR030855">
    <property type="entry name" value="Bifunct_BirA"/>
</dbReference>
<dbReference type="InterPro" id="IPR036390">
    <property type="entry name" value="WH_DNA-bd_sf"/>
</dbReference>
<dbReference type="FunCoup" id="B2A3Q8">
    <property type="interactions" value="368"/>
</dbReference>
<reference evidence="7 8" key="1">
    <citation type="submission" date="2008-04" db="EMBL/GenBank/DDBJ databases">
        <title>Complete sequence of chromosome of Natranaerobius thermophilus JW/NM-WN-LF.</title>
        <authorList>
            <consortium name="US DOE Joint Genome Institute"/>
            <person name="Copeland A."/>
            <person name="Lucas S."/>
            <person name="Lapidus A."/>
            <person name="Glavina del Rio T."/>
            <person name="Dalin E."/>
            <person name="Tice H."/>
            <person name="Bruce D."/>
            <person name="Goodwin L."/>
            <person name="Pitluck S."/>
            <person name="Chertkov O."/>
            <person name="Brettin T."/>
            <person name="Detter J.C."/>
            <person name="Han C."/>
            <person name="Kuske C.R."/>
            <person name="Schmutz J."/>
            <person name="Larimer F."/>
            <person name="Land M."/>
            <person name="Hauser L."/>
            <person name="Kyrpides N."/>
            <person name="Lykidis A."/>
            <person name="Mesbah N.M."/>
            <person name="Wiegel J."/>
        </authorList>
    </citation>
    <scope>NUCLEOTIDE SEQUENCE [LARGE SCALE GENOMIC DNA]</scope>
    <source>
        <strain evidence="8">ATCC BAA-1301 / DSM 18059 / JW/NM-WN-LF</strain>
    </source>
</reference>
<dbReference type="EMBL" id="CP001034">
    <property type="protein sequence ID" value="ACB83684.1"/>
    <property type="molecule type" value="Genomic_DNA"/>
</dbReference>
<evidence type="ECO:0000256" key="5">
    <source>
        <dbReference type="HAMAP-Rule" id="MF_00978"/>
    </source>
</evidence>
<gene>
    <name evidence="5" type="primary">birA</name>
    <name evidence="7" type="ordered locus">Nther_0085</name>
</gene>
<feature type="DNA-binding region" description="H-T-H motif" evidence="5">
    <location>
        <begin position="30"/>
        <end position="49"/>
    </location>
</feature>
<dbReference type="Gene3D" id="2.30.30.100">
    <property type="match status" value="1"/>
</dbReference>
<feature type="domain" description="BPL/LPL catalytic" evidence="6">
    <location>
        <begin position="74"/>
        <end position="264"/>
    </location>
</feature>
<dbReference type="eggNOG" id="COG0340">
    <property type="taxonomic scope" value="Bacteria"/>
</dbReference>
<evidence type="ECO:0000259" key="6">
    <source>
        <dbReference type="PROSITE" id="PS51733"/>
    </source>
</evidence>
<dbReference type="STRING" id="457570.Nther_0085"/>
<dbReference type="InterPro" id="IPR013196">
    <property type="entry name" value="HTH_11"/>
</dbReference>
<dbReference type="GO" id="GO:0005524">
    <property type="term" value="F:ATP binding"/>
    <property type="evidence" value="ECO:0007669"/>
    <property type="project" value="UniProtKB-UniRule"/>
</dbReference>
<dbReference type="Gene3D" id="1.10.10.10">
    <property type="entry name" value="Winged helix-like DNA-binding domain superfamily/Winged helix DNA-binding domain"/>
    <property type="match status" value="1"/>
</dbReference>
<keyword evidence="8" id="KW-1185">Reference proteome</keyword>
<evidence type="ECO:0000313" key="8">
    <source>
        <dbReference type="Proteomes" id="UP000001683"/>
    </source>
</evidence>
<evidence type="ECO:0000256" key="3">
    <source>
        <dbReference type="ARBA" id="ARBA00022840"/>
    </source>
</evidence>
<dbReference type="EC" id="6.3.4.15" evidence="5"/>
<feature type="binding site" evidence="5">
    <location>
        <position position="187"/>
    </location>
    <ligand>
        <name>biotin</name>
        <dbReference type="ChEBI" id="CHEBI:57586"/>
    </ligand>
</feature>
<keyword evidence="5" id="KW-0804">Transcription</keyword>
<dbReference type="AlphaFoldDB" id="B2A3Q8"/>
<dbReference type="InterPro" id="IPR003142">
    <property type="entry name" value="BPL_C"/>
</dbReference>
<evidence type="ECO:0000256" key="4">
    <source>
        <dbReference type="ARBA" id="ARBA00023267"/>
    </source>
</evidence>